<dbReference type="Proteomes" id="UP000680670">
    <property type="component" value="Unassembled WGS sequence"/>
</dbReference>
<evidence type="ECO:0000313" key="2">
    <source>
        <dbReference type="Proteomes" id="UP000680670"/>
    </source>
</evidence>
<proteinExistence type="predicted"/>
<dbReference type="EMBL" id="BORJ01000004">
    <property type="protein sequence ID" value="GIN95964.1"/>
    <property type="molecule type" value="Genomic_DNA"/>
</dbReference>
<protein>
    <submittedName>
        <fullName evidence="1">Uncharacterized protein</fullName>
    </submittedName>
</protein>
<name>A0ABQ4KWD1_SIMTE</name>
<sequence>MNSNSILKERYNRDLFRELEHCYVEGKGNDESIRSLYTGLFKKWKAGGEIRNDIDDELLSAFCDSLGSIDTHMGDIGIPYFPQVIRYL</sequence>
<accession>A0ABQ4KWD1</accession>
<organism evidence="1 2">
    <name type="scientific">Siminovitchia terrae</name>
    <name type="common">Bacillus terrae</name>
    <dbReference type="NCBI Taxonomy" id="1914933"/>
    <lineage>
        <taxon>Bacteria</taxon>
        <taxon>Bacillati</taxon>
        <taxon>Bacillota</taxon>
        <taxon>Bacilli</taxon>
        <taxon>Bacillales</taxon>
        <taxon>Bacillaceae</taxon>
        <taxon>Siminovitchia</taxon>
    </lineage>
</organism>
<keyword evidence="2" id="KW-1185">Reference proteome</keyword>
<gene>
    <name evidence="1" type="ORF">J6TS1_18340</name>
</gene>
<comment type="caution">
    <text evidence="1">The sequence shown here is derived from an EMBL/GenBank/DDBJ whole genome shotgun (WGS) entry which is preliminary data.</text>
</comment>
<evidence type="ECO:0000313" key="1">
    <source>
        <dbReference type="EMBL" id="GIN95964.1"/>
    </source>
</evidence>
<reference evidence="1 2" key="1">
    <citation type="submission" date="2021-03" db="EMBL/GenBank/DDBJ databases">
        <title>Antimicrobial resistance genes in bacteria isolated from Japanese honey, and their potential for conferring macrolide and lincosamide resistance in the American foulbrood pathogen Paenibacillus larvae.</title>
        <authorList>
            <person name="Okamoto M."/>
            <person name="Kumagai M."/>
            <person name="Kanamori H."/>
            <person name="Takamatsu D."/>
        </authorList>
    </citation>
    <scope>NUCLEOTIDE SEQUENCE [LARGE SCALE GENOMIC DNA]</scope>
    <source>
        <strain evidence="1 2">J6TS1</strain>
    </source>
</reference>